<protein>
    <submittedName>
        <fullName evidence="2">Uncharacterized protein</fullName>
    </submittedName>
</protein>
<feature type="transmembrane region" description="Helical" evidence="1">
    <location>
        <begin position="179"/>
        <end position="199"/>
    </location>
</feature>
<name>A0A9P6CL12_9AGAR</name>
<keyword evidence="1" id="KW-1133">Transmembrane helix</keyword>
<sequence length="240" mass="25993">MPDHTALRIIGTTLAESLSLRSPSGADLLHLRVITDLPASLSLSSTFPFDALLTLSSHLCIYNALYTSSHSRPTTTSAAAAVSLRTGSNPPAQYSTRRGPLYPSLRSNESPLISLHVLILAMIILERSYQPKVADLIVGGPMSPSPCCRAALLSMQHQFLSRLPSLPPHSPSRMTISSLGAVAYLVALLVCVPILQLVLHCTYPPSQAQHHTRHGPFHPYLRSNKLFLVSLPMSTVAMIF</sequence>
<keyword evidence="1" id="KW-0472">Membrane</keyword>
<evidence type="ECO:0000313" key="2">
    <source>
        <dbReference type="EMBL" id="KAF9470152.1"/>
    </source>
</evidence>
<dbReference type="AlphaFoldDB" id="A0A9P6CL12"/>
<organism evidence="2 3">
    <name type="scientific">Pholiota conissans</name>
    <dbReference type="NCBI Taxonomy" id="109636"/>
    <lineage>
        <taxon>Eukaryota</taxon>
        <taxon>Fungi</taxon>
        <taxon>Dikarya</taxon>
        <taxon>Basidiomycota</taxon>
        <taxon>Agaricomycotina</taxon>
        <taxon>Agaricomycetes</taxon>
        <taxon>Agaricomycetidae</taxon>
        <taxon>Agaricales</taxon>
        <taxon>Agaricineae</taxon>
        <taxon>Strophariaceae</taxon>
        <taxon>Pholiota</taxon>
    </lineage>
</organism>
<reference evidence="2" key="1">
    <citation type="submission" date="2020-11" db="EMBL/GenBank/DDBJ databases">
        <authorList>
            <consortium name="DOE Joint Genome Institute"/>
            <person name="Ahrendt S."/>
            <person name="Riley R."/>
            <person name="Andreopoulos W."/>
            <person name="Labutti K."/>
            <person name="Pangilinan J."/>
            <person name="Ruiz-Duenas F.J."/>
            <person name="Barrasa J.M."/>
            <person name="Sanchez-Garcia M."/>
            <person name="Camarero S."/>
            <person name="Miyauchi S."/>
            <person name="Serrano A."/>
            <person name="Linde D."/>
            <person name="Babiker R."/>
            <person name="Drula E."/>
            <person name="Ayuso-Fernandez I."/>
            <person name="Pacheco R."/>
            <person name="Padilla G."/>
            <person name="Ferreira P."/>
            <person name="Barriuso J."/>
            <person name="Kellner H."/>
            <person name="Castanera R."/>
            <person name="Alfaro M."/>
            <person name="Ramirez L."/>
            <person name="Pisabarro A.G."/>
            <person name="Kuo A."/>
            <person name="Tritt A."/>
            <person name="Lipzen A."/>
            <person name="He G."/>
            <person name="Yan M."/>
            <person name="Ng V."/>
            <person name="Cullen D."/>
            <person name="Martin F."/>
            <person name="Rosso M.-N."/>
            <person name="Henrissat B."/>
            <person name="Hibbett D."/>
            <person name="Martinez A.T."/>
            <person name="Grigoriev I.V."/>
        </authorList>
    </citation>
    <scope>NUCLEOTIDE SEQUENCE</scope>
    <source>
        <strain evidence="2">CIRM-BRFM 674</strain>
    </source>
</reference>
<keyword evidence="3" id="KW-1185">Reference proteome</keyword>
<evidence type="ECO:0000256" key="1">
    <source>
        <dbReference type="SAM" id="Phobius"/>
    </source>
</evidence>
<gene>
    <name evidence="2" type="ORF">BDN70DRAFT_939997</name>
</gene>
<accession>A0A9P6CL12</accession>
<proteinExistence type="predicted"/>
<dbReference type="Proteomes" id="UP000807469">
    <property type="component" value="Unassembled WGS sequence"/>
</dbReference>
<evidence type="ECO:0000313" key="3">
    <source>
        <dbReference type="Proteomes" id="UP000807469"/>
    </source>
</evidence>
<comment type="caution">
    <text evidence="2">The sequence shown here is derived from an EMBL/GenBank/DDBJ whole genome shotgun (WGS) entry which is preliminary data.</text>
</comment>
<keyword evidence="1" id="KW-0812">Transmembrane</keyword>
<dbReference type="EMBL" id="MU156230">
    <property type="protein sequence ID" value="KAF9470152.1"/>
    <property type="molecule type" value="Genomic_DNA"/>
</dbReference>